<gene>
    <name evidence="7" type="ORF">I303_02539</name>
    <name evidence="8" type="ORF">I303_102525</name>
</gene>
<dbReference type="GeneID" id="28966238"/>
<organism evidence="7">
    <name type="scientific">Kwoniella dejecticola CBS 10117</name>
    <dbReference type="NCBI Taxonomy" id="1296121"/>
    <lineage>
        <taxon>Eukaryota</taxon>
        <taxon>Fungi</taxon>
        <taxon>Dikarya</taxon>
        <taxon>Basidiomycota</taxon>
        <taxon>Agaricomycotina</taxon>
        <taxon>Tremellomycetes</taxon>
        <taxon>Tremellales</taxon>
        <taxon>Cryptococcaceae</taxon>
        <taxon>Kwoniella</taxon>
    </lineage>
</organism>
<feature type="region of interest" description="Disordered" evidence="5">
    <location>
        <begin position="1172"/>
        <end position="1250"/>
    </location>
</feature>
<dbReference type="AlphaFoldDB" id="A0A1A6A900"/>
<keyword evidence="2" id="KW-0813">Transport</keyword>
<feature type="compositionally biased region" description="Polar residues" evidence="5">
    <location>
        <begin position="1221"/>
        <end position="1233"/>
    </location>
</feature>
<evidence type="ECO:0000256" key="4">
    <source>
        <dbReference type="ARBA" id="ARBA00022927"/>
    </source>
</evidence>
<accession>A0A1A6A900</accession>
<dbReference type="RefSeq" id="XP_018264373.1">
    <property type="nucleotide sequence ID" value="XM_018405879.1"/>
</dbReference>
<name>A0A1A6A900_9TREE</name>
<feature type="region of interest" description="Disordered" evidence="5">
    <location>
        <begin position="147"/>
        <end position="232"/>
    </location>
</feature>
<feature type="compositionally biased region" description="Acidic residues" evidence="5">
    <location>
        <begin position="185"/>
        <end position="195"/>
    </location>
</feature>
<feature type="compositionally biased region" description="Polar residues" evidence="5">
    <location>
        <begin position="211"/>
        <end position="232"/>
    </location>
</feature>
<dbReference type="Pfam" id="PF08314">
    <property type="entry name" value="Sec39"/>
    <property type="match status" value="1"/>
</dbReference>
<reference evidence="7" key="1">
    <citation type="submission" date="2013-07" db="EMBL/GenBank/DDBJ databases">
        <title>The Genome Sequence of Cryptococcus dejecticola CBS10117.</title>
        <authorList>
            <consortium name="The Broad Institute Genome Sequencing Platform"/>
            <person name="Cuomo C."/>
            <person name="Litvintseva A."/>
            <person name="Chen Y."/>
            <person name="Heitman J."/>
            <person name="Sun S."/>
            <person name="Springer D."/>
            <person name="Dromer F."/>
            <person name="Young S.K."/>
            <person name="Zeng Q."/>
            <person name="Gargeya S."/>
            <person name="Fitzgerald M."/>
            <person name="Abouelleil A."/>
            <person name="Alvarado L."/>
            <person name="Berlin A.M."/>
            <person name="Chapman S.B."/>
            <person name="Dewar J."/>
            <person name="Goldberg J."/>
            <person name="Griggs A."/>
            <person name="Gujja S."/>
            <person name="Hansen M."/>
            <person name="Howarth C."/>
            <person name="Imamovic A."/>
            <person name="Larimer J."/>
            <person name="McCowan C."/>
            <person name="Murphy C."/>
            <person name="Pearson M."/>
            <person name="Priest M."/>
            <person name="Roberts A."/>
            <person name="Saif S."/>
            <person name="Shea T."/>
            <person name="Sykes S."/>
            <person name="Wortman J."/>
            <person name="Nusbaum C."/>
            <person name="Birren B."/>
        </authorList>
    </citation>
    <scope>NUCLEOTIDE SEQUENCE [LARGE SCALE GENOMIC DNA]</scope>
    <source>
        <strain evidence="7">CBS 10117</strain>
    </source>
</reference>
<dbReference type="OrthoDB" id="27490at2759"/>
<feature type="region of interest" description="Disordered" evidence="5">
    <location>
        <begin position="1"/>
        <end position="25"/>
    </location>
</feature>
<evidence type="ECO:0000256" key="1">
    <source>
        <dbReference type="ARBA" id="ARBA00004240"/>
    </source>
</evidence>
<feature type="region of interest" description="Disordered" evidence="5">
    <location>
        <begin position="950"/>
        <end position="988"/>
    </location>
</feature>
<feature type="domain" description="Sec39" evidence="6">
    <location>
        <begin position="256"/>
        <end position="1063"/>
    </location>
</feature>
<dbReference type="GO" id="GO:0006890">
    <property type="term" value="P:retrograde vesicle-mediated transport, Golgi to endoplasmic reticulum"/>
    <property type="evidence" value="ECO:0007669"/>
    <property type="project" value="InterPro"/>
</dbReference>
<dbReference type="GO" id="GO:0000149">
    <property type="term" value="F:SNARE binding"/>
    <property type="evidence" value="ECO:0007669"/>
    <property type="project" value="TreeGrafter"/>
</dbReference>
<dbReference type="InterPro" id="IPR013244">
    <property type="entry name" value="Sec39_domain"/>
</dbReference>
<reference evidence="8" key="2">
    <citation type="submission" date="2013-07" db="EMBL/GenBank/DDBJ databases">
        <authorList>
            <consortium name="The Broad Institute Genome Sequencing Platform"/>
            <person name="Cuomo C."/>
            <person name="Litvintseva A."/>
            <person name="Chen Y."/>
            <person name="Heitman J."/>
            <person name="Sun S."/>
            <person name="Springer D."/>
            <person name="Dromer F."/>
            <person name="Young S.K."/>
            <person name="Zeng Q."/>
            <person name="Gargeya S."/>
            <person name="Fitzgerald M."/>
            <person name="Abouelleil A."/>
            <person name="Alvarado L."/>
            <person name="Berlin A.M."/>
            <person name="Chapman S.B."/>
            <person name="Dewar J."/>
            <person name="Goldberg J."/>
            <person name="Griggs A."/>
            <person name="Gujja S."/>
            <person name="Hansen M."/>
            <person name="Howarth C."/>
            <person name="Imamovic A."/>
            <person name="Larimer J."/>
            <person name="McCowan C."/>
            <person name="Murphy C."/>
            <person name="Pearson M."/>
            <person name="Priest M."/>
            <person name="Roberts A."/>
            <person name="Saif S."/>
            <person name="Shea T."/>
            <person name="Sykes S."/>
            <person name="Wortman J."/>
            <person name="Nusbaum C."/>
            <person name="Birren B."/>
        </authorList>
    </citation>
    <scope>NUCLEOTIDE SEQUENCE</scope>
    <source>
        <strain evidence="8">CBS 10117</strain>
    </source>
</reference>
<reference evidence="8" key="3">
    <citation type="submission" date="2024-02" db="EMBL/GenBank/DDBJ databases">
        <title>Comparative genomics of Cryptococcus and Kwoniella reveals pathogenesis evolution and contrasting modes of karyotype evolution via chromosome fusion or intercentromeric recombination.</title>
        <authorList>
            <person name="Coelho M.A."/>
            <person name="David-Palma M."/>
            <person name="Shea T."/>
            <person name="Bowers K."/>
            <person name="McGinley-Smith S."/>
            <person name="Mohammad A.W."/>
            <person name="Gnirke A."/>
            <person name="Yurkov A.M."/>
            <person name="Nowrousian M."/>
            <person name="Sun S."/>
            <person name="Cuomo C.A."/>
            <person name="Heitman J."/>
        </authorList>
    </citation>
    <scope>NUCLEOTIDE SEQUENCE</scope>
    <source>
        <strain evidence="8">CBS 10117</strain>
    </source>
</reference>
<dbReference type="STRING" id="1296121.A0A1A6A900"/>
<evidence type="ECO:0000313" key="9">
    <source>
        <dbReference type="Proteomes" id="UP000078595"/>
    </source>
</evidence>
<evidence type="ECO:0000313" key="8">
    <source>
        <dbReference type="EMBL" id="WWC59962.1"/>
    </source>
</evidence>
<dbReference type="VEuPathDB" id="FungiDB:I303_02539"/>
<dbReference type="Proteomes" id="UP000078595">
    <property type="component" value="Chromosome 3"/>
</dbReference>
<keyword evidence="3" id="KW-0256">Endoplasmic reticulum</keyword>
<comment type="subcellular location">
    <subcellularLocation>
        <location evidence="1">Endoplasmic reticulum</location>
    </subcellularLocation>
</comment>
<feature type="compositionally biased region" description="Polar residues" evidence="5">
    <location>
        <begin position="973"/>
        <end position="983"/>
    </location>
</feature>
<feature type="compositionally biased region" description="Low complexity" evidence="5">
    <location>
        <begin position="1173"/>
        <end position="1188"/>
    </location>
</feature>
<dbReference type="PANTHER" id="PTHR15922:SF2">
    <property type="entry name" value="NBAS SUBUNIT OF NRZ TETHERING COMPLEX"/>
    <property type="match status" value="1"/>
</dbReference>
<proteinExistence type="predicted"/>
<feature type="region of interest" description="Disordered" evidence="5">
    <location>
        <begin position="1076"/>
        <end position="1112"/>
    </location>
</feature>
<dbReference type="PANTHER" id="PTHR15922">
    <property type="entry name" value="NEUROBLASTOMA-AMPLIFIED SEQUENCE"/>
    <property type="match status" value="1"/>
</dbReference>
<dbReference type="EMBL" id="CP144532">
    <property type="protein sequence ID" value="WWC59962.1"/>
    <property type="molecule type" value="Genomic_DNA"/>
</dbReference>
<keyword evidence="9" id="KW-1185">Reference proteome</keyword>
<evidence type="ECO:0000259" key="6">
    <source>
        <dbReference type="Pfam" id="PF08314"/>
    </source>
</evidence>
<evidence type="ECO:0000256" key="2">
    <source>
        <dbReference type="ARBA" id="ARBA00022448"/>
    </source>
</evidence>
<protein>
    <recommendedName>
        <fullName evidence="6">Sec39 domain-containing protein</fullName>
    </recommendedName>
</protein>
<evidence type="ECO:0000313" key="7">
    <source>
        <dbReference type="EMBL" id="OBR86531.1"/>
    </source>
</evidence>
<evidence type="ECO:0000256" key="5">
    <source>
        <dbReference type="SAM" id="MobiDB-lite"/>
    </source>
</evidence>
<feature type="compositionally biased region" description="Low complexity" evidence="5">
    <location>
        <begin position="1084"/>
        <end position="1093"/>
    </location>
</feature>
<sequence>MAPEEAEAEIESEQPSTALLDPLPTSIPLTPTELLELPSEQLTLPTIESTFAALSDSEVLSLSRDLIGRGDIHDVQVIRLIVQLGQQRGSADYTGLEDEYKSYENKIDFDVTQLIGQDKDKTREEVIKGYVYLEEIRRRLDTWDIISPTPSSKSEITGEVRGSAFKETGVGAAEPQDEVSKNEEMELDDPWGEDDLSQKPKTPSALLDDPWSTSEVESPKASTSKLEPISDSSQTDSFKVELPLTLPSFLSQPVYTSALDFASSACLVALKTVCERHHPEVYPYRFAILDAVPGWISPTELEALHLLPSLGEDDLEKWLSPASTSAPRTLFDILNKTHLQPSIPTFNPRPQSQPGLKLEPLTSLELTQWYIDHITSLDSTGILDNQLAFVQHGASLGVNGLDEVGEDLSLLSRLVYDSNLTPTQHARWNLGEWRKSSSETIIQAYLSNSSPESIVSDLRRLVLPYLYVLESRAERAGQPSKDIVEQLLYDCILTLDLERGLPIFENSKATLPPNERIIKNDLDVARLALALLYGTTTQTPNARDWGVMSSIFECLPVWELDGTDIESDSELTSTTLESIAAFITPTPTSISGVTGSTGLAREAGQTENNQHQHQRQQQQPTTKDLFLFFHPLPFSSLSRALDILDIHLESGEILSKWQVHTGLNYLLQGSKNKDDQRNLAEKLVRKQVAIANGSGMGMAAGMMEDRWISLWSDMNRLSGGEDQMQELLRGALGLLSKRERGKIFLSGVLRSGNFDVSRKIIQRLNKEHSIDDQLIEEVVLEISKEFYLSAESGNLHTGDMKLAYDVLALSPPTNAILSEKSFIEATSRLTTFSSSTSSGGTSTTLSPAEIRYSPNPLKLIEDLLDNSRDSYKYPDMILDLANKLIPSSQKPSSSAASPSSSENTDASAKFRAEVRDGLIRLMIGRSAFKYHDYPRSKDCVEKTVDTVRKVSKVRSTSNRAKKQNSRDDGMRSAASSSPNASQGQEEKQNQLIDEFWKLAYDLSSPVPEPKSESSSTSSIILEQAQAQSNLDIPSKMTLLSYALEFCPPSEIPRILSTFRLLEEGRIKLELELKRKRQNGRLSPHSHSQSQQSQAEGLTKPHFGNEPGHGDIPLVEERVLGSRTAAKAAKLLEMNINIGSRFDGLRSKMNYSGSPHLGGSPVLPNLGLGQLPFSLSRSTSRSSARSPIPGAGPGPGEGRSTSVSASRPRSRMGDNDYDFDGHTQSQTLTQAQSHTPKDLFENLSPSEEAERVRQMGRRALVRGVGWLLGAEEGEITGGE</sequence>
<dbReference type="KEGG" id="kdj:28966238"/>
<feature type="region of interest" description="Disordered" evidence="5">
    <location>
        <begin position="887"/>
        <end position="908"/>
    </location>
</feature>
<dbReference type="GO" id="GO:0070939">
    <property type="term" value="C:Dsl1/NZR complex"/>
    <property type="evidence" value="ECO:0007669"/>
    <property type="project" value="TreeGrafter"/>
</dbReference>
<dbReference type="EMBL" id="KI894029">
    <property type="protein sequence ID" value="OBR86531.1"/>
    <property type="molecule type" value="Genomic_DNA"/>
</dbReference>
<evidence type="ECO:0000256" key="3">
    <source>
        <dbReference type="ARBA" id="ARBA00022824"/>
    </source>
</evidence>
<feature type="compositionally biased region" description="Acidic residues" evidence="5">
    <location>
        <begin position="1"/>
        <end position="12"/>
    </location>
</feature>
<feature type="compositionally biased region" description="Low complexity" evidence="5">
    <location>
        <begin position="887"/>
        <end position="901"/>
    </location>
</feature>
<dbReference type="GO" id="GO:0015031">
    <property type="term" value="P:protein transport"/>
    <property type="evidence" value="ECO:0007669"/>
    <property type="project" value="UniProtKB-KW"/>
</dbReference>
<keyword evidence="4" id="KW-0653">Protein transport</keyword>